<evidence type="ECO:0000256" key="1">
    <source>
        <dbReference type="PIRSR" id="PIRSR640198-1"/>
    </source>
</evidence>
<evidence type="ECO:0000313" key="4">
    <source>
        <dbReference type="EMBL" id="TKC08851.1"/>
    </source>
</evidence>
<dbReference type="Pfam" id="PF02661">
    <property type="entry name" value="Fic"/>
    <property type="match status" value="1"/>
</dbReference>
<comment type="caution">
    <text evidence="4">The sequence shown here is derived from an EMBL/GenBank/DDBJ whole genome shotgun (WGS) entry which is preliminary data.</text>
</comment>
<dbReference type="InterPro" id="IPR025230">
    <property type="entry name" value="DUF4172"/>
</dbReference>
<dbReference type="Gene3D" id="1.10.3290.10">
    <property type="entry name" value="Fido-like domain"/>
    <property type="match status" value="1"/>
</dbReference>
<dbReference type="SUPFAM" id="SSF140931">
    <property type="entry name" value="Fic-like"/>
    <property type="match status" value="1"/>
</dbReference>
<proteinExistence type="predicted"/>
<dbReference type="InterPro" id="IPR036388">
    <property type="entry name" value="WH-like_DNA-bd_sf"/>
</dbReference>
<feature type="binding site" evidence="2">
    <location>
        <begin position="248"/>
        <end position="249"/>
    </location>
    <ligand>
        <name>ATP</name>
        <dbReference type="ChEBI" id="CHEBI:30616"/>
    </ligand>
</feature>
<accession>A0A4U1CLY4</accession>
<dbReference type="RefSeq" id="WP_136834270.1">
    <property type="nucleotide sequence ID" value="NZ_SWBQ01000001.1"/>
</dbReference>
<name>A0A4U1CLY4_9SPHI</name>
<keyword evidence="5" id="KW-1185">Reference proteome</keyword>
<dbReference type="InterPro" id="IPR040198">
    <property type="entry name" value="Fido_containing"/>
</dbReference>
<dbReference type="InterPro" id="IPR003812">
    <property type="entry name" value="Fido"/>
</dbReference>
<dbReference type="InterPro" id="IPR036597">
    <property type="entry name" value="Fido-like_dom_sf"/>
</dbReference>
<sequence>MSYNWQLQRWPDFIYNLDEVQPLIVNFAKETGEVNGIIQALPEEMRLENLLQLMLSEAIKTSEIEGEYLSREDVMSSIRNNLGLNESPVLVKDQQAAGIGRLMVDVRKSFQEPLSIITLKYWHELLMENAKQINAGEWRTGAEPMQVISGAYGKETIHYEAPPSSQVENEMLRFVDWFNSVEFGIGGDVAEAVLRAAVSHLYFESIHPFEDGNGRIGRAIAEKALSCSLGRPVMLSLSKAIEKDRKRYYAELKKAQAGLEITEWMIYFASVILEAQIDAKTMVQFTLKKAFFFDRYKSQLNERQLKVINKMLASGADGFEGGMTAAKYMRMAKISKATATRDLQYLHEIGVLLQEGLGRSVRYQITVS</sequence>
<dbReference type="GO" id="GO:0005524">
    <property type="term" value="F:ATP binding"/>
    <property type="evidence" value="ECO:0007669"/>
    <property type="project" value="UniProtKB-KW"/>
</dbReference>
<dbReference type="Proteomes" id="UP000307244">
    <property type="component" value="Unassembled WGS sequence"/>
</dbReference>
<dbReference type="AlphaFoldDB" id="A0A4U1CLY4"/>
<reference evidence="4 5" key="1">
    <citation type="submission" date="2019-04" db="EMBL/GenBank/DDBJ databases">
        <title>Pedobacter sp. RP-3-15 sp. nov., isolated from Arctic soil.</title>
        <authorList>
            <person name="Dahal R.H."/>
            <person name="Kim D.-U."/>
        </authorList>
    </citation>
    <scope>NUCLEOTIDE SEQUENCE [LARGE SCALE GENOMIC DNA]</scope>
    <source>
        <strain evidence="4 5">RP-3-15</strain>
    </source>
</reference>
<dbReference type="Gene3D" id="1.10.10.10">
    <property type="entry name" value="Winged helix-like DNA-binding domain superfamily/Winged helix DNA-binding domain"/>
    <property type="match status" value="1"/>
</dbReference>
<organism evidence="4 5">
    <name type="scientific">Pedobacter frigoris</name>
    <dbReference type="NCBI Taxonomy" id="2571272"/>
    <lineage>
        <taxon>Bacteria</taxon>
        <taxon>Pseudomonadati</taxon>
        <taxon>Bacteroidota</taxon>
        <taxon>Sphingobacteriia</taxon>
        <taxon>Sphingobacteriales</taxon>
        <taxon>Sphingobacteriaceae</taxon>
        <taxon>Pedobacter</taxon>
    </lineage>
</organism>
<dbReference type="Pfam" id="PF13776">
    <property type="entry name" value="DUF4172"/>
    <property type="match status" value="1"/>
</dbReference>
<dbReference type="PANTHER" id="PTHR13504:SF33">
    <property type="entry name" value="FIC FAMILY PROTEIN"/>
    <property type="match status" value="1"/>
</dbReference>
<keyword evidence="2" id="KW-0547">Nucleotide-binding</keyword>
<keyword evidence="2" id="KW-0067">ATP-binding</keyword>
<feature type="active site" evidence="1">
    <location>
        <position position="207"/>
    </location>
</feature>
<evidence type="ECO:0000256" key="2">
    <source>
        <dbReference type="PIRSR" id="PIRSR640198-2"/>
    </source>
</evidence>
<dbReference type="OrthoDB" id="9814400at2"/>
<dbReference type="PROSITE" id="PS51459">
    <property type="entry name" value="FIDO"/>
    <property type="match status" value="1"/>
</dbReference>
<dbReference type="EMBL" id="SWBQ01000001">
    <property type="protein sequence ID" value="TKC08851.1"/>
    <property type="molecule type" value="Genomic_DNA"/>
</dbReference>
<feature type="binding site" evidence="2">
    <location>
        <begin position="211"/>
        <end position="218"/>
    </location>
    <ligand>
        <name>ATP</name>
        <dbReference type="ChEBI" id="CHEBI:30616"/>
    </ligand>
</feature>
<dbReference type="PANTHER" id="PTHR13504">
    <property type="entry name" value="FIDO DOMAIN-CONTAINING PROTEIN DDB_G0283145"/>
    <property type="match status" value="1"/>
</dbReference>
<feature type="domain" description="Fido" evidence="3">
    <location>
        <begin position="114"/>
        <end position="270"/>
    </location>
</feature>
<protein>
    <submittedName>
        <fullName evidence="4">Fic family protein</fullName>
    </submittedName>
</protein>
<evidence type="ECO:0000259" key="3">
    <source>
        <dbReference type="PROSITE" id="PS51459"/>
    </source>
</evidence>
<evidence type="ECO:0000313" key="5">
    <source>
        <dbReference type="Proteomes" id="UP000307244"/>
    </source>
</evidence>
<gene>
    <name evidence="4" type="ORF">FA047_01780</name>
</gene>